<name>A0ABV0A981_9FLAO</name>
<dbReference type="SUPFAM" id="SSF53474">
    <property type="entry name" value="alpha/beta-Hydrolases"/>
    <property type="match status" value="1"/>
</dbReference>
<keyword evidence="2" id="KW-0378">Hydrolase</keyword>
<dbReference type="InterPro" id="IPR029058">
    <property type="entry name" value="AB_hydrolase_fold"/>
</dbReference>
<dbReference type="InterPro" id="IPR000073">
    <property type="entry name" value="AB_hydrolase_1"/>
</dbReference>
<keyword evidence="3" id="KW-1185">Reference proteome</keyword>
<dbReference type="RefSeq" id="WP_346241300.1">
    <property type="nucleotide sequence ID" value="NZ_JAZHYP010000003.1"/>
</dbReference>
<evidence type="ECO:0000259" key="1">
    <source>
        <dbReference type="Pfam" id="PF00561"/>
    </source>
</evidence>
<evidence type="ECO:0000313" key="2">
    <source>
        <dbReference type="EMBL" id="MEN3323664.1"/>
    </source>
</evidence>
<dbReference type="Proteomes" id="UP001416393">
    <property type="component" value="Unassembled WGS sequence"/>
</dbReference>
<dbReference type="Gene3D" id="3.40.50.1820">
    <property type="entry name" value="alpha/beta hydrolase"/>
    <property type="match status" value="1"/>
</dbReference>
<dbReference type="EMBL" id="JAZHYP010000003">
    <property type="protein sequence ID" value="MEN3323664.1"/>
    <property type="molecule type" value="Genomic_DNA"/>
</dbReference>
<reference evidence="2 3" key="1">
    <citation type="submission" date="2024-01" db="EMBL/GenBank/DDBJ databases">
        <title>Mariniflexile litorale sp. nov., isolated from the shallow sediments of the Sea of Japan.</title>
        <authorList>
            <person name="Romanenko L."/>
            <person name="Bystritskaya E."/>
            <person name="Isaeva M."/>
        </authorList>
    </citation>
    <scope>NUCLEOTIDE SEQUENCE [LARGE SCALE GENOMIC DNA]</scope>
    <source>
        <strain evidence="2 3">KCTC 32427</strain>
    </source>
</reference>
<proteinExistence type="predicted"/>
<evidence type="ECO:0000313" key="3">
    <source>
        <dbReference type="Proteomes" id="UP001416393"/>
    </source>
</evidence>
<dbReference type="Pfam" id="PF00561">
    <property type="entry name" value="Abhydrolase_1"/>
    <property type="match status" value="1"/>
</dbReference>
<gene>
    <name evidence="2" type="ORF">VP395_07990</name>
</gene>
<organism evidence="2 3">
    <name type="scientific">Mariniflexile soesokkakense</name>
    <dbReference type="NCBI Taxonomy" id="1343160"/>
    <lineage>
        <taxon>Bacteria</taxon>
        <taxon>Pseudomonadati</taxon>
        <taxon>Bacteroidota</taxon>
        <taxon>Flavobacteriia</taxon>
        <taxon>Flavobacteriales</taxon>
        <taxon>Flavobacteriaceae</taxon>
        <taxon>Mariniflexile</taxon>
    </lineage>
</organism>
<dbReference type="GO" id="GO:0016787">
    <property type="term" value="F:hydrolase activity"/>
    <property type="evidence" value="ECO:0007669"/>
    <property type="project" value="UniProtKB-KW"/>
</dbReference>
<comment type="caution">
    <text evidence="2">The sequence shown here is derived from an EMBL/GenBank/DDBJ whole genome shotgun (WGS) entry which is preliminary data.</text>
</comment>
<dbReference type="PANTHER" id="PTHR42886:SF29">
    <property type="entry name" value="PUMMELIG, ISOFORM A"/>
    <property type="match status" value="1"/>
</dbReference>
<sequence length="280" mass="31907">MLAQQHIVINGKHQNPIVIDVTYTENKTNLPVIIFCHGYKGFKDWGAWNLMAKEFAKAGFCFIKFNFSYNGGTAKQPIDFPDLESFGNNNYTKELDDIETVIDWVFNNEDVKKMSNTNNLSIIGHSRGGGIASIKAEEDSRVKKLISLASVSDFGSRMTALCDLESWKQTGVTYIINGRTNQQMPHFYQFYEDFKANEERLTIKRAVSNLNIPHLIIHGNNDTSVLMDEAENIHLWNSNSELQIIDGANHVFGANHPWKKEYLPSHLKEVVKKCLTFLMK</sequence>
<accession>A0ABV0A981</accession>
<protein>
    <submittedName>
        <fullName evidence="2">Alpha/beta fold hydrolase</fullName>
    </submittedName>
</protein>
<dbReference type="PANTHER" id="PTHR42886">
    <property type="entry name" value="RE40534P-RELATED"/>
    <property type="match status" value="1"/>
</dbReference>
<feature type="domain" description="AB hydrolase-1" evidence="1">
    <location>
        <begin position="31"/>
        <end position="151"/>
    </location>
</feature>